<evidence type="ECO:0000313" key="2">
    <source>
        <dbReference type="Proteomes" id="UP000240912"/>
    </source>
</evidence>
<dbReference type="Proteomes" id="UP000240912">
    <property type="component" value="Unassembled WGS sequence"/>
</dbReference>
<evidence type="ECO:0000313" key="1">
    <source>
        <dbReference type="EMBL" id="PST83458.1"/>
    </source>
</evidence>
<keyword evidence="2" id="KW-1185">Reference proteome</keyword>
<sequence length="624" mass="70795">MDKIFYSSKDEIRNRILKNARDFWGVRNATDFDPLVKLLLEALSSELFAVSNDVKNLENRILDKISRILSSDILTSPLPAHGILQALPVEASEILGPHQSFIYQKKLKQPDGKGEDKTVDISFSPLARTRIFNAKIRFSAAGSHLFKLEDNGFKTVAANTLPGYTVGQNSLYLALECDTRLASPEGMSFYFDWRNYRVQDDAYELLALSRWFAGNAEMEMLRDAFFIRDQRAEALAPFRNQNLMYRLTEDVQSHYRNRFLTISQEGASGLAGMLVPYPEAFNGVFQPAALGILNKPLFWIRIELPAAITAQMIEELQVSVNAFPVVNKKLREIKHRLRTMTTIIPVKTEGHEQLLAVDSLKDKQGNSYKEVPFADEDERADGSFTIRYGGTERFDSRNARELVEYLFELLRDEKAAFYSYGSDFLNNTLKSLEQTLSLIEQKTLNQSANFRELLNYVVVKPVHETDIMFLDYWLTDAELGNKIKAGSKLLPLKTTGVRPDGVSLLSTTLGGRSRLNSSDRIQAYKYGLTTADRIVTKSDIVNFCLLELGDRIQSVDIRKGLFASKNPKEGFIRTTDIFLRPAESARLQAEEWESLLELTRSRLLARSSMDAHFRLMLEPGRSGL</sequence>
<name>A0A2T3HLX1_9SPHI</name>
<dbReference type="RefSeq" id="WP_107215718.1">
    <property type="nucleotide sequence ID" value="NZ_KZ686269.1"/>
</dbReference>
<dbReference type="EMBL" id="PYLS01000005">
    <property type="protein sequence ID" value="PST83458.1"/>
    <property type="molecule type" value="Genomic_DNA"/>
</dbReference>
<organism evidence="1 2">
    <name type="scientific">Pedobacter yulinensis</name>
    <dbReference type="NCBI Taxonomy" id="2126353"/>
    <lineage>
        <taxon>Bacteria</taxon>
        <taxon>Pseudomonadati</taxon>
        <taxon>Bacteroidota</taxon>
        <taxon>Sphingobacteriia</taxon>
        <taxon>Sphingobacteriales</taxon>
        <taxon>Sphingobacteriaceae</taxon>
        <taxon>Pedobacter</taxon>
    </lineage>
</organism>
<comment type="caution">
    <text evidence="1">The sequence shown here is derived from an EMBL/GenBank/DDBJ whole genome shotgun (WGS) entry which is preliminary data.</text>
</comment>
<evidence type="ECO:0008006" key="3">
    <source>
        <dbReference type="Google" id="ProtNLM"/>
    </source>
</evidence>
<gene>
    <name evidence="1" type="ORF">C7T94_12915</name>
</gene>
<accession>A0A2T3HLX1</accession>
<proteinExistence type="predicted"/>
<protein>
    <recommendedName>
        <fullName evidence="3">Type VI secretion system baseplate subunit TssF</fullName>
    </recommendedName>
</protein>
<reference evidence="1 2" key="1">
    <citation type="submission" date="2018-03" db="EMBL/GenBank/DDBJ databases">
        <authorList>
            <person name="Keele B.F."/>
        </authorList>
    </citation>
    <scope>NUCLEOTIDE SEQUENCE [LARGE SCALE GENOMIC DNA]</scope>
    <source>
        <strain evidence="1 2">YL28-9</strain>
    </source>
</reference>
<dbReference type="OrthoDB" id="1090083at2"/>
<dbReference type="AlphaFoldDB" id="A0A2T3HLX1"/>